<proteinExistence type="predicted"/>
<reference evidence="1" key="1">
    <citation type="submission" date="2020-10" db="EMBL/GenBank/DDBJ databases">
        <title>Taxonomic study of unclassified bacteria belonging to the class Ktedonobacteria.</title>
        <authorList>
            <person name="Yabe S."/>
            <person name="Wang C.M."/>
            <person name="Zheng Y."/>
            <person name="Sakai Y."/>
            <person name="Cavaletti L."/>
            <person name="Monciardini P."/>
            <person name="Donadio S."/>
        </authorList>
    </citation>
    <scope>NUCLEOTIDE SEQUENCE</scope>
    <source>
        <strain evidence="1">ID150040</strain>
    </source>
</reference>
<name>A0A8J3N594_9CHLR</name>
<evidence type="ECO:0000313" key="1">
    <source>
        <dbReference type="EMBL" id="GHO96263.1"/>
    </source>
</evidence>
<sequence>MWTDEQLEKWHCRKQQYFSEKISVELHKEIHQQRLLVQQEMLQVLNLFLDGAMTLKEFNQVFQQRTHEEWNVFHLRGMSGGLFLNKLVKYIPEEDTFAHLLRMMLRIPVDQQDGQRHMRALTRFLEGIIASQQATRLQLQPARVPFFLSVWWHIQEVECWPIFYLDLRHVLLSEERAVGALQDPVETYFVFKARFSDLKQVLALSAWELEQLIIWHHTNNTPILEIEASTSLSCRNSPSSHNQKEVKGNKSLITETVRFRSNSSGRGTMTYKKGQVDTNHTYIQWLLAKIGIKIGCSVWVAIDDHEKVYNEERLGDFCPSSLPILADSAFHHIIKHMDILWLRKDEVIAAFAVSLTATDISKSLLLLSDLIVLFPKRNTQLCVVTPQGCFENVNIELMHPIFYHHDMHKRSKIIIQEQLVQHAEHILRWANSPSVMDDLILHLSSK</sequence>
<dbReference type="Proteomes" id="UP000597444">
    <property type="component" value="Unassembled WGS sequence"/>
</dbReference>
<dbReference type="EMBL" id="BNJK01000001">
    <property type="protein sequence ID" value="GHO96263.1"/>
    <property type="molecule type" value="Genomic_DNA"/>
</dbReference>
<organism evidence="1 2">
    <name type="scientific">Reticulibacter mediterranei</name>
    <dbReference type="NCBI Taxonomy" id="2778369"/>
    <lineage>
        <taxon>Bacteria</taxon>
        <taxon>Bacillati</taxon>
        <taxon>Chloroflexota</taxon>
        <taxon>Ktedonobacteria</taxon>
        <taxon>Ktedonobacterales</taxon>
        <taxon>Reticulibacteraceae</taxon>
        <taxon>Reticulibacter</taxon>
    </lineage>
</organism>
<accession>A0A8J3N594</accession>
<dbReference type="AlphaFoldDB" id="A0A8J3N594"/>
<evidence type="ECO:0000313" key="2">
    <source>
        <dbReference type="Proteomes" id="UP000597444"/>
    </source>
</evidence>
<comment type="caution">
    <text evidence="1">The sequence shown here is derived from an EMBL/GenBank/DDBJ whole genome shotgun (WGS) entry which is preliminary data.</text>
</comment>
<keyword evidence="2" id="KW-1185">Reference proteome</keyword>
<gene>
    <name evidence="1" type="ORF">KSF_063110</name>
</gene>
<dbReference type="RefSeq" id="WP_220206901.1">
    <property type="nucleotide sequence ID" value="NZ_BNJK01000001.1"/>
</dbReference>
<protein>
    <submittedName>
        <fullName evidence="1">Uncharacterized protein</fullName>
    </submittedName>
</protein>